<dbReference type="InterPro" id="IPR007213">
    <property type="entry name" value="Ppm1/Ppm2/Tcmp"/>
</dbReference>
<dbReference type="SUPFAM" id="SSF52540">
    <property type="entry name" value="P-loop containing nucleoside triphosphate hydrolases"/>
    <property type="match status" value="1"/>
</dbReference>
<dbReference type="InterPro" id="IPR027417">
    <property type="entry name" value="P-loop_NTPase"/>
</dbReference>
<evidence type="ECO:0000256" key="2">
    <source>
        <dbReference type="ARBA" id="ARBA00022679"/>
    </source>
</evidence>
<evidence type="ECO:0000259" key="8">
    <source>
        <dbReference type="SMART" id="SM00833"/>
    </source>
</evidence>
<dbReference type="SMART" id="SM00833">
    <property type="entry name" value="CobW_C"/>
    <property type="match status" value="1"/>
</dbReference>
<dbReference type="CDD" id="cd03112">
    <property type="entry name" value="CobW-like"/>
    <property type="match status" value="1"/>
</dbReference>
<dbReference type="Gene3D" id="3.30.1220.10">
    <property type="entry name" value="CobW-like, C-terminal domain"/>
    <property type="match status" value="1"/>
</dbReference>
<keyword evidence="10" id="KW-1185">Reference proteome</keyword>
<name>A0ABR7SGW4_9ACTN</name>
<protein>
    <submittedName>
        <fullName evidence="9">GTP-binding protein</fullName>
    </submittedName>
</protein>
<evidence type="ECO:0000256" key="4">
    <source>
        <dbReference type="ARBA" id="ARBA00022801"/>
    </source>
</evidence>
<gene>
    <name evidence="9" type="ORF">H9Y04_19400</name>
</gene>
<dbReference type="Proteomes" id="UP000642284">
    <property type="component" value="Unassembled WGS sequence"/>
</dbReference>
<keyword evidence="4" id="KW-0378">Hydrolase</keyword>
<reference evidence="9 10" key="1">
    <citation type="submission" date="2020-08" db="EMBL/GenBank/DDBJ databases">
        <title>Genemic of Streptomyces polyaspartic.</title>
        <authorList>
            <person name="Liu W."/>
        </authorList>
    </citation>
    <scope>NUCLEOTIDE SEQUENCE [LARGE SCALE GENOMIC DNA]</scope>
    <source>
        <strain evidence="9 10">TRM66268-LWL</strain>
    </source>
</reference>
<comment type="caution">
    <text evidence="9">The sequence shown here is derived from an EMBL/GenBank/DDBJ whole genome shotgun (WGS) entry which is preliminary data.</text>
</comment>
<dbReference type="InterPro" id="IPR036627">
    <property type="entry name" value="CobW-likC_sf"/>
</dbReference>
<dbReference type="SUPFAM" id="SSF53335">
    <property type="entry name" value="S-adenosyl-L-methionine-dependent methyltransferases"/>
    <property type="match status" value="1"/>
</dbReference>
<feature type="domain" description="CobW C-terminal" evidence="8">
    <location>
        <begin position="264"/>
        <end position="360"/>
    </location>
</feature>
<sequence>MTDTAVAVDGRLPVTVLSGFLGAGKTTLLNHVLANREGLRVAVVVNDMSEVNIDAALVRGGEAALSRTEERLVEMTNGCICCTLRDDLLEEIDRLAREGRFDHLLIESSGISEPMPVAATFAFPRDDGATLGDLARLDTMVTVVDAVGFLPELARGHELAERGLAPYEDDERTVSDLLIDQVEFADVLVLTKLDLVDAPTAERLRATLTRLNPVARIVPATLGRVDLREVLGTGLFDLERAQQAPGWVRELNGDHVPETEEYGISSIVFRSGLPFHPGRLWSLVTEGLESGAYGRILRSKGFFWLASRPQVTGVWSQAGSVARFEPSGVREPGAAEGQELVFIGAGLRAEALRAAVANCLMAEGEPLPPVDPFPAWDAPGFDDACDHEHGPLHEHEHEHEHETATQRIPTTEATMTRHGVQLGVVQETLLIPLYGRAVENRKPEPALRDPRAAEIAAAIDYDFTRFDELPSLHGTVLRTALYDRWVREFLEAHPDGTVVELGTGLNTRYERVDNGRARWFELDLPDVIELRRAFFGDTTRRRMIAASVTDTSWADTVAGLAGGPYFFSAEAVLPFLEEQDVRGVVDMIAGRFPGSLLALDTAGPEFITTQDQHDALSKVEAKMRWACADPAELQKWQPGTRLLASHTMTTLPQPMVDALPRASQEMLAGLADLRLPQVDAYRMNLLQLP</sequence>
<keyword evidence="3" id="KW-0547">Nucleotide-binding</keyword>
<proteinExistence type="inferred from homology"/>
<comment type="catalytic activity">
    <reaction evidence="7">
        <text>GTP + H2O = GDP + phosphate + H(+)</text>
        <dbReference type="Rhea" id="RHEA:19669"/>
        <dbReference type="ChEBI" id="CHEBI:15377"/>
        <dbReference type="ChEBI" id="CHEBI:15378"/>
        <dbReference type="ChEBI" id="CHEBI:37565"/>
        <dbReference type="ChEBI" id="CHEBI:43474"/>
        <dbReference type="ChEBI" id="CHEBI:58189"/>
    </reaction>
    <physiologicalReaction direction="left-to-right" evidence="7">
        <dbReference type="Rhea" id="RHEA:19670"/>
    </physiologicalReaction>
</comment>
<evidence type="ECO:0000256" key="5">
    <source>
        <dbReference type="ARBA" id="ARBA00023186"/>
    </source>
</evidence>
<accession>A0ABR7SGW4</accession>
<dbReference type="EMBL" id="JACTVJ010000010">
    <property type="protein sequence ID" value="MBC9714727.1"/>
    <property type="molecule type" value="Genomic_DNA"/>
</dbReference>
<dbReference type="Pfam" id="PF04072">
    <property type="entry name" value="LCM"/>
    <property type="match status" value="1"/>
</dbReference>
<dbReference type="Gene3D" id="3.40.50.150">
    <property type="entry name" value="Vaccinia Virus protein VP39"/>
    <property type="match status" value="1"/>
</dbReference>
<comment type="similarity">
    <text evidence="6">Belongs to the SIMIBI class G3E GTPase family. ZNG1 subfamily.</text>
</comment>
<dbReference type="PANTHER" id="PTHR43603">
    <property type="entry name" value="COBW DOMAIN-CONTAINING PROTEIN DDB_G0274527"/>
    <property type="match status" value="1"/>
</dbReference>
<dbReference type="Gene3D" id="3.40.50.300">
    <property type="entry name" value="P-loop containing nucleotide triphosphate hydrolases"/>
    <property type="match status" value="1"/>
</dbReference>
<dbReference type="Pfam" id="PF02492">
    <property type="entry name" value="cobW"/>
    <property type="match status" value="1"/>
</dbReference>
<dbReference type="InterPro" id="IPR011629">
    <property type="entry name" value="CobW-like_C"/>
</dbReference>
<evidence type="ECO:0000313" key="9">
    <source>
        <dbReference type="EMBL" id="MBC9714727.1"/>
    </source>
</evidence>
<dbReference type="PANTHER" id="PTHR43603:SF1">
    <property type="entry name" value="ZINC-REGULATED GTPASE METALLOPROTEIN ACTIVATOR 1"/>
    <property type="match status" value="1"/>
</dbReference>
<organism evidence="9 10">
    <name type="scientific">Streptomyces polyasparticus</name>
    <dbReference type="NCBI Taxonomy" id="2767826"/>
    <lineage>
        <taxon>Bacteria</taxon>
        <taxon>Bacillati</taxon>
        <taxon>Actinomycetota</taxon>
        <taxon>Actinomycetes</taxon>
        <taxon>Kitasatosporales</taxon>
        <taxon>Streptomycetaceae</taxon>
        <taxon>Streptomyces</taxon>
    </lineage>
</organism>
<evidence type="ECO:0000256" key="6">
    <source>
        <dbReference type="ARBA" id="ARBA00034320"/>
    </source>
</evidence>
<evidence type="ECO:0000256" key="3">
    <source>
        <dbReference type="ARBA" id="ARBA00022741"/>
    </source>
</evidence>
<keyword evidence="5" id="KW-0143">Chaperone</keyword>
<dbReference type="Pfam" id="PF07683">
    <property type="entry name" value="CobW_C"/>
    <property type="match status" value="1"/>
</dbReference>
<evidence type="ECO:0000313" key="10">
    <source>
        <dbReference type="Proteomes" id="UP000642284"/>
    </source>
</evidence>
<dbReference type="InterPro" id="IPR029063">
    <property type="entry name" value="SAM-dependent_MTases_sf"/>
</dbReference>
<keyword evidence="1" id="KW-0489">Methyltransferase</keyword>
<evidence type="ECO:0000256" key="1">
    <source>
        <dbReference type="ARBA" id="ARBA00022603"/>
    </source>
</evidence>
<dbReference type="InterPro" id="IPR003495">
    <property type="entry name" value="CobW/HypB/UreG_nucleotide-bd"/>
</dbReference>
<dbReference type="InterPro" id="IPR051927">
    <property type="entry name" value="Zn_Chap_cDPG_Synth"/>
</dbReference>
<keyword evidence="2" id="KW-0808">Transferase</keyword>
<evidence type="ECO:0000256" key="7">
    <source>
        <dbReference type="ARBA" id="ARBA00049117"/>
    </source>
</evidence>